<dbReference type="EMBL" id="DXFZ01000070">
    <property type="protein sequence ID" value="HIW95969.1"/>
    <property type="molecule type" value="Genomic_DNA"/>
</dbReference>
<evidence type="ECO:0000313" key="1">
    <source>
        <dbReference type="EMBL" id="HIW95969.1"/>
    </source>
</evidence>
<dbReference type="SUPFAM" id="SSF88659">
    <property type="entry name" value="Sigma3 and sigma4 domains of RNA polymerase sigma factors"/>
    <property type="match status" value="1"/>
</dbReference>
<evidence type="ECO:0000313" key="2">
    <source>
        <dbReference type="Proteomes" id="UP000824189"/>
    </source>
</evidence>
<dbReference type="Proteomes" id="UP000824189">
    <property type="component" value="Unassembled WGS sequence"/>
</dbReference>
<evidence type="ECO:0008006" key="3">
    <source>
        <dbReference type="Google" id="ProtNLM"/>
    </source>
</evidence>
<protein>
    <recommendedName>
        <fullName evidence="3">Antitoxin HicB</fullName>
    </recommendedName>
</protein>
<organism evidence="1 2">
    <name type="scientific">Candidatus Corynebacterium gallistercoris</name>
    <dbReference type="NCBI Taxonomy" id="2838530"/>
    <lineage>
        <taxon>Bacteria</taxon>
        <taxon>Bacillati</taxon>
        <taxon>Actinomycetota</taxon>
        <taxon>Actinomycetes</taxon>
        <taxon>Mycobacteriales</taxon>
        <taxon>Corynebacteriaceae</taxon>
        <taxon>Corynebacterium</taxon>
    </lineage>
</organism>
<dbReference type="InterPro" id="IPR035069">
    <property type="entry name" value="TTHA1013/TTHA0281-like"/>
</dbReference>
<name>A0A9D1UQ11_9CORY</name>
<reference evidence="1" key="1">
    <citation type="journal article" date="2021" name="PeerJ">
        <title>Extensive microbial diversity within the chicken gut microbiome revealed by metagenomics and culture.</title>
        <authorList>
            <person name="Gilroy R."/>
            <person name="Ravi A."/>
            <person name="Getino M."/>
            <person name="Pursley I."/>
            <person name="Horton D.L."/>
            <person name="Alikhan N.F."/>
            <person name="Baker D."/>
            <person name="Gharbi K."/>
            <person name="Hall N."/>
            <person name="Watson M."/>
            <person name="Adriaenssens E.M."/>
            <person name="Foster-Nyarko E."/>
            <person name="Jarju S."/>
            <person name="Secka A."/>
            <person name="Antonio M."/>
            <person name="Oren A."/>
            <person name="Chaudhuri R.R."/>
            <person name="La Ragione R."/>
            <person name="Hildebrand F."/>
            <person name="Pallen M.J."/>
        </authorList>
    </citation>
    <scope>NUCLEOTIDE SEQUENCE</scope>
    <source>
        <strain evidence="1">4376</strain>
    </source>
</reference>
<dbReference type="InterPro" id="IPR013324">
    <property type="entry name" value="RNA_pol_sigma_r3/r4-like"/>
</dbReference>
<proteinExistence type="predicted"/>
<dbReference type="AlphaFoldDB" id="A0A9D1UQ11"/>
<sequence>MSYTVEITRENGDWLATVTDLEGVATWASTFTQLVQYVREAIALAEDLPEGAEETIDVEWVLPGAQPELAAALEVAQQRHNLVKAQTELEPKIAEAVSALTRAQWSTRDQAELFGMSAGRVSQIVKVVNTGTPA</sequence>
<accession>A0A9D1UQ11</accession>
<gene>
    <name evidence="1" type="ORF">H9867_05725</name>
</gene>
<reference evidence="1" key="2">
    <citation type="submission" date="2021-04" db="EMBL/GenBank/DDBJ databases">
        <authorList>
            <person name="Gilroy R."/>
        </authorList>
    </citation>
    <scope>NUCLEOTIDE SEQUENCE</scope>
    <source>
        <strain evidence="1">4376</strain>
    </source>
</reference>
<dbReference type="Gene3D" id="3.30.160.250">
    <property type="match status" value="1"/>
</dbReference>
<dbReference type="SUPFAM" id="SSF143100">
    <property type="entry name" value="TTHA1013/TTHA0281-like"/>
    <property type="match status" value="1"/>
</dbReference>
<comment type="caution">
    <text evidence="1">The sequence shown here is derived from an EMBL/GenBank/DDBJ whole genome shotgun (WGS) entry which is preliminary data.</text>
</comment>